<dbReference type="Pfam" id="PF01555">
    <property type="entry name" value="N6_N4_Mtase"/>
    <property type="match status" value="1"/>
</dbReference>
<evidence type="ECO:0000313" key="6">
    <source>
        <dbReference type="Proteomes" id="UP000305921"/>
    </source>
</evidence>
<dbReference type="GO" id="GO:0008170">
    <property type="term" value="F:N-methyltransferase activity"/>
    <property type="evidence" value="ECO:0007669"/>
    <property type="project" value="InterPro"/>
</dbReference>
<organism evidence="5 6">
    <name type="scientific">Streptomyces marianii</name>
    <dbReference type="NCBI Taxonomy" id="1817406"/>
    <lineage>
        <taxon>Bacteria</taxon>
        <taxon>Bacillati</taxon>
        <taxon>Actinomycetota</taxon>
        <taxon>Actinomycetes</taxon>
        <taxon>Kitasatosporales</taxon>
        <taxon>Streptomycetaceae</taxon>
        <taxon>Streptomyces</taxon>
    </lineage>
</organism>
<name>A0A5R9E0N0_9ACTN</name>
<sequence length="277" mass="30678">MTEPTEAGSTALSTVHTTDHGTLTCGDALDCLRSLPADSVRLIVTAPWFQGPYVIDSTDPTSPRFGDWLVTFMEECERVLLPDGSVVLELGCTWAADRPVRTIQHYAALSRLVGEHGWHLLQELYYYNPQLMGAWDTWGGPGASRLNDCVSNFYWLSRTPDVPVDTARALEFQNTLVNQSGNLLALGDTYADHLHMRQRASEGKPPEPERNPVSVPLYFIKLLTQPGDHVVDPFGGTGSMAIAAELTRRHWTCNDLSRDAVDIAKDRLALLDRHAAH</sequence>
<dbReference type="GO" id="GO:0003677">
    <property type="term" value="F:DNA binding"/>
    <property type="evidence" value="ECO:0007669"/>
    <property type="project" value="InterPro"/>
</dbReference>
<dbReference type="EMBL" id="VAWE01000001">
    <property type="protein sequence ID" value="TLQ42585.1"/>
    <property type="molecule type" value="Genomic_DNA"/>
</dbReference>
<comment type="similarity">
    <text evidence="3">Belongs to the N(4)/N(6)-methyltransferase family.</text>
</comment>
<dbReference type="Proteomes" id="UP000305921">
    <property type="component" value="Unassembled WGS sequence"/>
</dbReference>
<accession>A0A5R9E0N0</accession>
<dbReference type="EC" id="2.1.1.-" evidence="3"/>
<dbReference type="InterPro" id="IPR001091">
    <property type="entry name" value="RM_Methyltransferase"/>
</dbReference>
<proteinExistence type="inferred from homology"/>
<dbReference type="RefSeq" id="WP_138051998.1">
    <property type="nucleotide sequence ID" value="NZ_VAWE01000001.1"/>
</dbReference>
<evidence type="ECO:0000256" key="2">
    <source>
        <dbReference type="ARBA" id="ARBA00022679"/>
    </source>
</evidence>
<dbReference type="OrthoDB" id="9773060at2"/>
<keyword evidence="2 5" id="KW-0808">Transferase</keyword>
<gene>
    <name evidence="5" type="ORF">FEF34_04745</name>
</gene>
<keyword evidence="1 5" id="KW-0489">Methyltransferase</keyword>
<protein>
    <recommendedName>
        <fullName evidence="3">Methyltransferase</fullName>
        <ecNumber evidence="3">2.1.1.-</ecNumber>
    </recommendedName>
</protein>
<dbReference type="SUPFAM" id="SSF53335">
    <property type="entry name" value="S-adenosyl-L-methionine-dependent methyltransferases"/>
    <property type="match status" value="1"/>
</dbReference>
<dbReference type="PRINTS" id="PR00508">
    <property type="entry name" value="S21N4MTFRASE"/>
</dbReference>
<dbReference type="AlphaFoldDB" id="A0A5R9E0N0"/>
<evidence type="ECO:0000313" key="5">
    <source>
        <dbReference type="EMBL" id="TLQ42585.1"/>
    </source>
</evidence>
<dbReference type="InterPro" id="IPR029063">
    <property type="entry name" value="SAM-dependent_MTases_sf"/>
</dbReference>
<dbReference type="GO" id="GO:0032259">
    <property type="term" value="P:methylation"/>
    <property type="evidence" value="ECO:0007669"/>
    <property type="project" value="UniProtKB-KW"/>
</dbReference>
<evidence type="ECO:0000256" key="3">
    <source>
        <dbReference type="RuleBase" id="RU362026"/>
    </source>
</evidence>
<evidence type="ECO:0000256" key="1">
    <source>
        <dbReference type="ARBA" id="ARBA00022603"/>
    </source>
</evidence>
<comment type="caution">
    <text evidence="5">The sequence shown here is derived from an EMBL/GenBank/DDBJ whole genome shotgun (WGS) entry which is preliminary data.</text>
</comment>
<keyword evidence="6" id="KW-1185">Reference proteome</keyword>
<dbReference type="InterPro" id="IPR002941">
    <property type="entry name" value="DNA_methylase_N4/N6"/>
</dbReference>
<dbReference type="Gene3D" id="3.40.50.150">
    <property type="entry name" value="Vaccinia Virus protein VP39"/>
    <property type="match status" value="1"/>
</dbReference>
<reference evidence="5 6" key="1">
    <citation type="submission" date="2019-05" db="EMBL/GenBank/DDBJ databases">
        <title>Streptomyces marianii sp. nov., a novel marine actinomycete from southern coast of India.</title>
        <authorList>
            <person name="Iniyan A.M."/>
            <person name="Wink J."/>
            <person name="Ramprasad E."/>
            <person name="Ramana C.V."/>
            <person name="Bunk B."/>
            <person name="Sproer C."/>
            <person name="Joseph F.-J.R.S."/>
            <person name="Vincent S.G.P."/>
        </authorList>
    </citation>
    <scope>NUCLEOTIDE SEQUENCE [LARGE SCALE GENOMIC DNA]</scope>
    <source>
        <strain evidence="5 6">ICN19</strain>
    </source>
</reference>
<feature type="domain" description="DNA methylase N-4/N-6" evidence="4">
    <location>
        <begin position="63"/>
        <end position="265"/>
    </location>
</feature>
<evidence type="ECO:0000259" key="4">
    <source>
        <dbReference type="Pfam" id="PF01555"/>
    </source>
</evidence>